<keyword evidence="2 8" id="KW-0813">Transport</keyword>
<keyword evidence="6 8" id="KW-0472">Membrane</keyword>
<proteinExistence type="inferred from homology"/>
<accession>A0A074KYW1</accession>
<keyword evidence="12" id="KW-1185">Reference proteome</keyword>
<dbReference type="Gene3D" id="2.170.130.10">
    <property type="entry name" value="TonB-dependent receptor, plug domain"/>
    <property type="match status" value="1"/>
</dbReference>
<evidence type="ECO:0000256" key="8">
    <source>
        <dbReference type="PROSITE-ProRule" id="PRU01360"/>
    </source>
</evidence>
<dbReference type="Proteomes" id="UP000027821">
    <property type="component" value="Unassembled WGS sequence"/>
</dbReference>
<dbReference type="SUPFAM" id="SSF56935">
    <property type="entry name" value="Porins"/>
    <property type="match status" value="1"/>
</dbReference>
<evidence type="ECO:0000256" key="9">
    <source>
        <dbReference type="SAM" id="SignalP"/>
    </source>
</evidence>
<feature type="chain" id="PRO_5001697689" evidence="9">
    <location>
        <begin position="20"/>
        <end position="790"/>
    </location>
</feature>
<keyword evidence="4 8" id="KW-0812">Transmembrane</keyword>
<keyword evidence="7 8" id="KW-0998">Cell outer membrane</keyword>
<dbReference type="InterPro" id="IPR039426">
    <property type="entry name" value="TonB-dep_rcpt-like"/>
</dbReference>
<dbReference type="AlphaFoldDB" id="A0A074KYW1"/>
<dbReference type="GO" id="GO:0015344">
    <property type="term" value="F:siderophore uptake transmembrane transporter activity"/>
    <property type="evidence" value="ECO:0007669"/>
    <property type="project" value="TreeGrafter"/>
</dbReference>
<feature type="signal peptide" evidence="9">
    <location>
        <begin position="1"/>
        <end position="19"/>
    </location>
</feature>
<dbReference type="Pfam" id="PF13715">
    <property type="entry name" value="CarbopepD_reg_2"/>
    <property type="match status" value="1"/>
</dbReference>
<dbReference type="SUPFAM" id="SSF49464">
    <property type="entry name" value="Carboxypeptidase regulatory domain-like"/>
    <property type="match status" value="1"/>
</dbReference>
<evidence type="ECO:0000259" key="10">
    <source>
        <dbReference type="Pfam" id="PF07715"/>
    </source>
</evidence>
<gene>
    <name evidence="11" type="ORF">EL17_13885</name>
</gene>
<dbReference type="InterPro" id="IPR008969">
    <property type="entry name" value="CarboxyPept-like_regulatory"/>
</dbReference>
<evidence type="ECO:0000256" key="4">
    <source>
        <dbReference type="ARBA" id="ARBA00022692"/>
    </source>
</evidence>
<feature type="domain" description="TonB-dependent receptor plug" evidence="10">
    <location>
        <begin position="141"/>
        <end position="217"/>
    </location>
</feature>
<evidence type="ECO:0000313" key="11">
    <source>
        <dbReference type="EMBL" id="KEO73425.1"/>
    </source>
</evidence>
<comment type="similarity">
    <text evidence="8">Belongs to the TonB-dependent receptor family.</text>
</comment>
<evidence type="ECO:0000256" key="6">
    <source>
        <dbReference type="ARBA" id="ARBA00023136"/>
    </source>
</evidence>
<dbReference type="PANTHER" id="PTHR30069:SF29">
    <property type="entry name" value="HEMOGLOBIN AND HEMOGLOBIN-HAPTOGLOBIN-BINDING PROTEIN 1-RELATED"/>
    <property type="match status" value="1"/>
</dbReference>
<dbReference type="Gene3D" id="2.40.170.20">
    <property type="entry name" value="TonB-dependent receptor, beta-barrel domain"/>
    <property type="match status" value="1"/>
</dbReference>
<keyword evidence="11" id="KW-0675">Receptor</keyword>
<dbReference type="RefSeq" id="WP_035075434.1">
    <property type="nucleotide sequence ID" value="NZ_JMIH01000022.1"/>
</dbReference>
<organism evidence="11 12">
    <name type="scientific">Anditalea andensis</name>
    <dbReference type="NCBI Taxonomy" id="1048983"/>
    <lineage>
        <taxon>Bacteria</taxon>
        <taxon>Pseudomonadati</taxon>
        <taxon>Bacteroidota</taxon>
        <taxon>Cytophagia</taxon>
        <taxon>Cytophagales</taxon>
        <taxon>Cytophagaceae</taxon>
        <taxon>Anditalea</taxon>
    </lineage>
</organism>
<dbReference type="EMBL" id="JMIH01000022">
    <property type="protein sequence ID" value="KEO73425.1"/>
    <property type="molecule type" value="Genomic_DNA"/>
</dbReference>
<dbReference type="PROSITE" id="PS52016">
    <property type="entry name" value="TONB_DEPENDENT_REC_3"/>
    <property type="match status" value="1"/>
</dbReference>
<dbReference type="InterPro" id="IPR036942">
    <property type="entry name" value="Beta-barrel_TonB_sf"/>
</dbReference>
<dbReference type="Pfam" id="PF07715">
    <property type="entry name" value="Plug"/>
    <property type="match status" value="1"/>
</dbReference>
<evidence type="ECO:0000256" key="7">
    <source>
        <dbReference type="ARBA" id="ARBA00023237"/>
    </source>
</evidence>
<sequence>MKRTIFFYFFCFIYFNSSAQKVTVSGTVKDAENGENLIGVTIFDKTNQKGAVTNNYGFFSYSPSDKEVNLIFSYVGYEPISIFINVAKDTILNIELRPSGLLSEVVIEGQKSDPIQESTQMGMVNVPLREIKNLPALMGEVDIFKVIQLLPGIQSGSEGASGLYVRGGSPDQNLVLLDGVPVYNASHLFGFFSVFNADAINNVEVIKGGFPARYGGRLSSVIDISMKEGNMKKFQGEGSVGLIASKLTLEGPIVKDKTSFLLSGRRTYLDMIARPIIRNSTGGQEDVGYYFYDVNAKINHIFNLNNRLYLSYYGGDDKGFSSYNNSWERGGNSGTMTSKEEAGLGWGNNIAALRGNHIFNQRLFANFTGTFTRYRFNLFTEYEDIFKENMDGNIARNFYSANYTSSIRDLAFKADFDYIPNPQHYIRWGAMLIGHRFAPGVYVSQDNQRPETREGAIQSDSRELSIYLEDDFSLGDRLKFNVGAHFSGFKADTRTYTFFQPRMAMRYLLDPGSSLKFSYVQMAQFVHLLTNAGLGLPTDLWVPSTDRIGPQESWQVAAGYFKNLGYGLEFSAEAYYKNMEGVIEYQDGASFLNTSEDWQSKVTSGEGRSYGLEILLQKKSGRTTGWIGYTLSKTERRFDDINYGEWFPFRYDRRHDISVTAVHKLSERIDFSGTWVFGSGSFITVPEQRYQHSISVIKDSNDGYADLYVDHFESRNNFQMRHYHRMDVGINFNKTKRWGERTWNVSVYNVYSRLNPFYMDISYNYEKERNMLRQFSLFPILPSASYRFTF</sequence>
<name>A0A074KYW1_9BACT</name>
<reference evidence="11 12" key="1">
    <citation type="submission" date="2014-04" db="EMBL/GenBank/DDBJ databases">
        <title>Characterization and application of a salt tolerant electro-active bacterium.</title>
        <authorList>
            <person name="Yang L."/>
            <person name="Wei S."/>
            <person name="Tay Q.X.M."/>
        </authorList>
    </citation>
    <scope>NUCLEOTIDE SEQUENCE [LARGE SCALE GENOMIC DNA]</scope>
    <source>
        <strain evidence="11 12">LY1</strain>
    </source>
</reference>
<comment type="subcellular location">
    <subcellularLocation>
        <location evidence="1 8">Cell outer membrane</location>
        <topology evidence="1 8">Multi-pass membrane protein</topology>
    </subcellularLocation>
</comment>
<evidence type="ECO:0000256" key="5">
    <source>
        <dbReference type="ARBA" id="ARBA00022729"/>
    </source>
</evidence>
<dbReference type="STRING" id="1048983.EL17_13885"/>
<protein>
    <submittedName>
        <fullName evidence="11">TonB-dependent receptor</fullName>
    </submittedName>
</protein>
<dbReference type="PANTHER" id="PTHR30069">
    <property type="entry name" value="TONB-DEPENDENT OUTER MEMBRANE RECEPTOR"/>
    <property type="match status" value="1"/>
</dbReference>
<keyword evidence="3 8" id="KW-1134">Transmembrane beta strand</keyword>
<dbReference type="GO" id="GO:0009279">
    <property type="term" value="C:cell outer membrane"/>
    <property type="evidence" value="ECO:0007669"/>
    <property type="project" value="UniProtKB-SubCell"/>
</dbReference>
<evidence type="ECO:0000256" key="1">
    <source>
        <dbReference type="ARBA" id="ARBA00004571"/>
    </source>
</evidence>
<evidence type="ECO:0000256" key="3">
    <source>
        <dbReference type="ARBA" id="ARBA00022452"/>
    </source>
</evidence>
<dbReference type="InterPro" id="IPR012910">
    <property type="entry name" value="Plug_dom"/>
</dbReference>
<dbReference type="Gene3D" id="2.60.40.1120">
    <property type="entry name" value="Carboxypeptidase-like, regulatory domain"/>
    <property type="match status" value="1"/>
</dbReference>
<evidence type="ECO:0000256" key="2">
    <source>
        <dbReference type="ARBA" id="ARBA00022448"/>
    </source>
</evidence>
<keyword evidence="5 9" id="KW-0732">Signal</keyword>
<comment type="caution">
    <text evidence="11">The sequence shown here is derived from an EMBL/GenBank/DDBJ whole genome shotgun (WGS) entry which is preliminary data.</text>
</comment>
<dbReference type="OrthoDB" id="1111684at2"/>
<dbReference type="eggNOG" id="COG4771">
    <property type="taxonomic scope" value="Bacteria"/>
</dbReference>
<evidence type="ECO:0000313" key="12">
    <source>
        <dbReference type="Proteomes" id="UP000027821"/>
    </source>
</evidence>
<dbReference type="GO" id="GO:0044718">
    <property type="term" value="P:siderophore transmembrane transport"/>
    <property type="evidence" value="ECO:0007669"/>
    <property type="project" value="TreeGrafter"/>
</dbReference>
<dbReference type="InterPro" id="IPR037066">
    <property type="entry name" value="Plug_dom_sf"/>
</dbReference>